<reference evidence="2" key="1">
    <citation type="submission" date="2016-10" db="EMBL/GenBank/DDBJ databases">
        <authorList>
            <person name="Varghese N."/>
            <person name="Submissions S."/>
        </authorList>
    </citation>
    <scope>NUCLEOTIDE SEQUENCE [LARGE SCALE GENOMIC DNA]</scope>
    <source>
        <strain evidence="2">MPL-11</strain>
    </source>
</reference>
<evidence type="ECO:0000313" key="2">
    <source>
        <dbReference type="Proteomes" id="UP000199481"/>
    </source>
</evidence>
<dbReference type="RefSeq" id="WP_089977891.1">
    <property type="nucleotide sequence ID" value="NZ_CP084916.1"/>
</dbReference>
<evidence type="ECO:0000313" key="1">
    <source>
        <dbReference type="EMBL" id="SDQ42053.1"/>
    </source>
</evidence>
<dbReference type="AlphaFoldDB" id="A0A1H1AQJ6"/>
<accession>A0A1H1AQJ6</accession>
<dbReference type="EMBL" id="FNJW01000008">
    <property type="protein sequence ID" value="SDQ42053.1"/>
    <property type="molecule type" value="Genomic_DNA"/>
</dbReference>
<keyword evidence="2" id="KW-1185">Reference proteome</keyword>
<protein>
    <submittedName>
        <fullName evidence="1">Uncharacterized protein</fullName>
    </submittedName>
</protein>
<gene>
    <name evidence="1" type="ORF">SAMN04487752_2216</name>
</gene>
<dbReference type="OrthoDB" id="2533640at2"/>
<dbReference type="Proteomes" id="UP000199481">
    <property type="component" value="Unassembled WGS sequence"/>
</dbReference>
<organism evidence="1 2">
    <name type="scientific">Carnobacterium viridans</name>
    <dbReference type="NCBI Taxonomy" id="174587"/>
    <lineage>
        <taxon>Bacteria</taxon>
        <taxon>Bacillati</taxon>
        <taxon>Bacillota</taxon>
        <taxon>Bacilli</taxon>
        <taxon>Lactobacillales</taxon>
        <taxon>Carnobacteriaceae</taxon>
        <taxon>Carnobacterium</taxon>
    </lineage>
</organism>
<sequence>MFNIFENNTKDFEFLLQSMGQQIYVDGLPYQAIISQQKSIKTKNDIFISTKEPLERGATVFYKGLHWLLQSPMVVPRVNSYKGLLTLAEHEITFNLKDLEDKNGLRPVKYLLKVPAVVSLTGDFTGNYSTGLGGDTLASEIHVFVTDNAKTRRVQALLQQGNEVQIVFGGFLYEALGVSTVSKGVLEITFKQTLLNDSVDLENGIAWQDEYFPDDWQDRIDDTMLQVYPNGILPVEELEVPEDDNGGWGSSGSWG</sequence>
<name>A0A1H1AQJ6_9LACT</name>
<proteinExistence type="predicted"/>